<sequence>MPRRRHRRPKNKPGSGKIANQAIRDIPKSPHVVEEMVNPLSTPAKITQFMGLCQKSRPQRGGWPAEGANGLNVPNPHPNQRCHHGFGQPECCWALEERLHAIKGGDKIRVGGRGFVPSPKCGAPDKFQNPKV</sequence>
<accession>A0A371FC74</accession>
<evidence type="ECO:0000313" key="3">
    <source>
        <dbReference type="Proteomes" id="UP000257109"/>
    </source>
</evidence>
<dbReference type="AlphaFoldDB" id="A0A371FC74"/>
<evidence type="ECO:0000256" key="1">
    <source>
        <dbReference type="SAM" id="MobiDB-lite"/>
    </source>
</evidence>
<evidence type="ECO:0000313" key="2">
    <source>
        <dbReference type="EMBL" id="RDX75895.1"/>
    </source>
</evidence>
<organism evidence="2 3">
    <name type="scientific">Mucuna pruriens</name>
    <name type="common">Velvet bean</name>
    <name type="synonym">Dolichos pruriens</name>
    <dbReference type="NCBI Taxonomy" id="157652"/>
    <lineage>
        <taxon>Eukaryota</taxon>
        <taxon>Viridiplantae</taxon>
        <taxon>Streptophyta</taxon>
        <taxon>Embryophyta</taxon>
        <taxon>Tracheophyta</taxon>
        <taxon>Spermatophyta</taxon>
        <taxon>Magnoliopsida</taxon>
        <taxon>eudicotyledons</taxon>
        <taxon>Gunneridae</taxon>
        <taxon>Pentapetalae</taxon>
        <taxon>rosids</taxon>
        <taxon>fabids</taxon>
        <taxon>Fabales</taxon>
        <taxon>Fabaceae</taxon>
        <taxon>Papilionoideae</taxon>
        <taxon>50 kb inversion clade</taxon>
        <taxon>NPAAA clade</taxon>
        <taxon>indigoferoid/millettioid clade</taxon>
        <taxon>Phaseoleae</taxon>
        <taxon>Mucuna</taxon>
    </lineage>
</organism>
<protein>
    <submittedName>
        <fullName evidence="2">Uncharacterized protein</fullName>
    </submittedName>
</protein>
<feature type="region of interest" description="Disordered" evidence="1">
    <location>
        <begin position="1"/>
        <end position="23"/>
    </location>
</feature>
<dbReference type="Proteomes" id="UP000257109">
    <property type="component" value="Unassembled WGS sequence"/>
</dbReference>
<feature type="non-terminal residue" evidence="2">
    <location>
        <position position="1"/>
    </location>
</feature>
<feature type="region of interest" description="Disordered" evidence="1">
    <location>
        <begin position="55"/>
        <end position="74"/>
    </location>
</feature>
<keyword evidence="3" id="KW-1185">Reference proteome</keyword>
<name>A0A371FC74_MUCPR</name>
<feature type="compositionally biased region" description="Basic residues" evidence="1">
    <location>
        <begin position="1"/>
        <end position="11"/>
    </location>
</feature>
<gene>
    <name evidence="2" type="ORF">CR513_44181</name>
</gene>
<proteinExistence type="predicted"/>
<dbReference type="EMBL" id="QJKJ01009688">
    <property type="protein sequence ID" value="RDX75895.1"/>
    <property type="molecule type" value="Genomic_DNA"/>
</dbReference>
<comment type="caution">
    <text evidence="2">The sequence shown here is derived from an EMBL/GenBank/DDBJ whole genome shotgun (WGS) entry which is preliminary data.</text>
</comment>
<reference evidence="2" key="1">
    <citation type="submission" date="2018-05" db="EMBL/GenBank/DDBJ databases">
        <title>Draft genome of Mucuna pruriens seed.</title>
        <authorList>
            <person name="Nnadi N.E."/>
            <person name="Vos R."/>
            <person name="Hasami M.H."/>
            <person name="Devisetty U.K."/>
            <person name="Aguiy J.C."/>
        </authorList>
    </citation>
    <scope>NUCLEOTIDE SEQUENCE [LARGE SCALE GENOMIC DNA]</scope>
    <source>
        <strain evidence="2">JCA_2017</strain>
    </source>
</reference>